<dbReference type="InterPro" id="IPR014039">
    <property type="entry name" value="Transl_elong_EFTs/EF1B_dimer"/>
</dbReference>
<dbReference type="Pfam" id="PF00889">
    <property type="entry name" value="EF_TS"/>
    <property type="match status" value="1"/>
</dbReference>
<organism evidence="10 11">
    <name type="scientific">Pseudohoeflea suaedae</name>
    <dbReference type="NCBI Taxonomy" id="877384"/>
    <lineage>
        <taxon>Bacteria</taxon>
        <taxon>Pseudomonadati</taxon>
        <taxon>Pseudomonadota</taxon>
        <taxon>Alphaproteobacteria</taxon>
        <taxon>Hyphomicrobiales</taxon>
        <taxon>Rhizobiaceae</taxon>
        <taxon>Pseudohoeflea</taxon>
    </lineage>
</organism>
<sequence length="307" mass="31992">MSISAAMVKELREKSGAGMMDCKKALEETNGDMEAAIDWLRAKGISKADKKAGRTAAEGLIGIASGDTEAVVVEVNSETDFVARNDAFQALVRDVAQAALSTDGSVEAVSAATVASSGKSVTDTVKDAVGQIGENLNFRRSAKLSVEAGVVATYIHNAVSDNLGKLGVLVALKSTGNTDALNAIGRQVAMHVAATAPLALNKDAVDPAVADRERNVFIEQARESGKPENIIEKMVEGRMRKFYEEVALLSQAFVINPDQTVGEAVKAAEAEVGAPIEVTGFVRLALGEGVEKEESDFAAEVAAAAKG</sequence>
<gene>
    <name evidence="6" type="primary">tsf</name>
    <name evidence="10" type="ORF">E2A64_12890</name>
</gene>
<dbReference type="EMBL" id="SMSI01000002">
    <property type="protein sequence ID" value="TDH36177.1"/>
    <property type="molecule type" value="Genomic_DNA"/>
</dbReference>
<dbReference type="GO" id="GO:0005737">
    <property type="term" value="C:cytoplasm"/>
    <property type="evidence" value="ECO:0007669"/>
    <property type="project" value="UniProtKB-SubCell"/>
</dbReference>
<evidence type="ECO:0000256" key="6">
    <source>
        <dbReference type="HAMAP-Rule" id="MF_00050"/>
    </source>
</evidence>
<dbReference type="PROSITE" id="PS01126">
    <property type="entry name" value="EF_TS_1"/>
    <property type="match status" value="1"/>
</dbReference>
<comment type="caution">
    <text evidence="10">The sequence shown here is derived from an EMBL/GenBank/DDBJ whole genome shotgun (WGS) entry which is preliminary data.</text>
</comment>
<comment type="similarity">
    <text evidence="1 6 7">Belongs to the EF-Ts family.</text>
</comment>
<evidence type="ECO:0000256" key="2">
    <source>
        <dbReference type="ARBA" id="ARBA00016956"/>
    </source>
</evidence>
<evidence type="ECO:0000313" key="11">
    <source>
        <dbReference type="Proteomes" id="UP000295131"/>
    </source>
</evidence>
<protein>
    <recommendedName>
        <fullName evidence="2 6">Elongation factor Ts</fullName>
        <shortName evidence="6">EF-Ts</shortName>
    </recommendedName>
</protein>
<keyword evidence="11" id="KW-1185">Reference proteome</keyword>
<evidence type="ECO:0000256" key="3">
    <source>
        <dbReference type="ARBA" id="ARBA00022490"/>
    </source>
</evidence>
<dbReference type="OrthoDB" id="9808348at2"/>
<name>A0A4R5PKD9_9HYPH</name>
<keyword evidence="5 6" id="KW-0648">Protein biosynthesis</keyword>
<dbReference type="PANTHER" id="PTHR11741">
    <property type="entry name" value="ELONGATION FACTOR TS"/>
    <property type="match status" value="1"/>
</dbReference>
<evidence type="ECO:0000256" key="8">
    <source>
        <dbReference type="RuleBase" id="RU000643"/>
    </source>
</evidence>
<dbReference type="NCBIfam" id="TIGR00116">
    <property type="entry name" value="tsf"/>
    <property type="match status" value="1"/>
</dbReference>
<dbReference type="InterPro" id="IPR018101">
    <property type="entry name" value="Transl_elong_Ts_CS"/>
</dbReference>
<evidence type="ECO:0000259" key="9">
    <source>
        <dbReference type="Pfam" id="PF00889"/>
    </source>
</evidence>
<dbReference type="SUPFAM" id="SSF54713">
    <property type="entry name" value="Elongation factor Ts (EF-Ts), dimerisation domain"/>
    <property type="match status" value="2"/>
</dbReference>
<dbReference type="CDD" id="cd14275">
    <property type="entry name" value="UBA_EF-Ts"/>
    <property type="match status" value="1"/>
</dbReference>
<dbReference type="Gene3D" id="3.30.479.20">
    <property type="entry name" value="Elongation factor Ts, dimerisation domain"/>
    <property type="match status" value="2"/>
</dbReference>
<dbReference type="SUPFAM" id="SSF46934">
    <property type="entry name" value="UBA-like"/>
    <property type="match status" value="1"/>
</dbReference>
<dbReference type="InterPro" id="IPR009060">
    <property type="entry name" value="UBA-like_sf"/>
</dbReference>
<evidence type="ECO:0000256" key="7">
    <source>
        <dbReference type="RuleBase" id="RU000642"/>
    </source>
</evidence>
<feature type="region of interest" description="Involved in Mg(2+) ion dislocation from EF-Tu" evidence="6">
    <location>
        <begin position="79"/>
        <end position="82"/>
    </location>
</feature>
<keyword evidence="4 6" id="KW-0251">Elongation factor</keyword>
<reference evidence="10 11" key="1">
    <citation type="journal article" date="2013" name="Int. J. Syst. Evol. Microbiol.">
        <title>Hoeflea suaedae sp. nov., an endophytic bacterium isolated from the root of the halophyte Suaeda maritima.</title>
        <authorList>
            <person name="Chung E.J."/>
            <person name="Park J.A."/>
            <person name="Pramanik P."/>
            <person name="Bibi F."/>
            <person name="Jeon C.O."/>
            <person name="Chung Y.R."/>
        </authorList>
    </citation>
    <scope>NUCLEOTIDE SEQUENCE [LARGE SCALE GENOMIC DNA]</scope>
    <source>
        <strain evidence="10 11">YC6898</strain>
    </source>
</reference>
<proteinExistence type="inferred from homology"/>
<evidence type="ECO:0000256" key="4">
    <source>
        <dbReference type="ARBA" id="ARBA00022768"/>
    </source>
</evidence>
<dbReference type="Gene3D" id="1.10.8.10">
    <property type="entry name" value="DNA helicase RuvA subunit, C-terminal domain"/>
    <property type="match status" value="1"/>
</dbReference>
<dbReference type="PROSITE" id="PS01127">
    <property type="entry name" value="EF_TS_2"/>
    <property type="match status" value="1"/>
</dbReference>
<dbReference type="InterPro" id="IPR036402">
    <property type="entry name" value="EF-Ts_dimer_sf"/>
</dbReference>
<dbReference type="FunFam" id="1.10.286.20:FF:000001">
    <property type="entry name" value="Elongation factor Ts"/>
    <property type="match status" value="1"/>
</dbReference>
<dbReference type="InterPro" id="IPR001816">
    <property type="entry name" value="Transl_elong_EFTs/EF1B"/>
</dbReference>
<dbReference type="Proteomes" id="UP000295131">
    <property type="component" value="Unassembled WGS sequence"/>
</dbReference>
<dbReference type="RefSeq" id="WP_133284875.1">
    <property type="nucleotide sequence ID" value="NZ_SMSI01000002.1"/>
</dbReference>
<evidence type="ECO:0000256" key="5">
    <source>
        <dbReference type="ARBA" id="ARBA00022917"/>
    </source>
</evidence>
<dbReference type="AlphaFoldDB" id="A0A4R5PKD9"/>
<dbReference type="GO" id="GO:0003746">
    <property type="term" value="F:translation elongation factor activity"/>
    <property type="evidence" value="ECO:0007669"/>
    <property type="project" value="UniProtKB-UniRule"/>
</dbReference>
<dbReference type="FunFam" id="1.10.8.10:FF:000001">
    <property type="entry name" value="Elongation factor Ts"/>
    <property type="match status" value="1"/>
</dbReference>
<feature type="domain" description="Translation elongation factor EFTs/EF1B dimerisation" evidence="9">
    <location>
        <begin position="70"/>
        <end position="288"/>
    </location>
</feature>
<dbReference type="Gene3D" id="1.10.286.20">
    <property type="match status" value="1"/>
</dbReference>
<comment type="subcellular location">
    <subcellularLocation>
        <location evidence="6 8">Cytoplasm</location>
    </subcellularLocation>
</comment>
<accession>A0A4R5PKD9</accession>
<keyword evidence="3 6" id="KW-0963">Cytoplasm</keyword>
<dbReference type="PANTHER" id="PTHR11741:SF0">
    <property type="entry name" value="ELONGATION FACTOR TS, MITOCHONDRIAL"/>
    <property type="match status" value="1"/>
</dbReference>
<evidence type="ECO:0000313" key="10">
    <source>
        <dbReference type="EMBL" id="TDH36177.1"/>
    </source>
</evidence>
<dbReference type="HAMAP" id="MF_00050">
    <property type="entry name" value="EF_Ts"/>
    <property type="match status" value="1"/>
</dbReference>
<comment type="function">
    <text evidence="6 7">Associates with the EF-Tu.GDP complex and induces the exchange of GDP to GTP. It remains bound to the aminoacyl-tRNA.EF-Tu.GTP complex up to the GTP hydrolysis stage on the ribosome.</text>
</comment>
<evidence type="ECO:0000256" key="1">
    <source>
        <dbReference type="ARBA" id="ARBA00005532"/>
    </source>
</evidence>